<evidence type="ECO:0000256" key="1">
    <source>
        <dbReference type="ARBA" id="ARBA00001141"/>
    </source>
</evidence>
<dbReference type="GO" id="GO:0003841">
    <property type="term" value="F:1-acylglycerol-3-phosphate O-acyltransferase activity"/>
    <property type="evidence" value="ECO:0000318"/>
    <property type="project" value="GO_Central"/>
</dbReference>
<evidence type="ECO:0000256" key="2">
    <source>
        <dbReference type="ARBA" id="ARBA00004728"/>
    </source>
</evidence>
<dbReference type="GeneID" id="110801603"/>
<feature type="transmembrane region" description="Helical" evidence="8">
    <location>
        <begin position="306"/>
        <end position="326"/>
    </location>
</feature>
<evidence type="ECO:0000256" key="7">
    <source>
        <dbReference type="ARBA" id="ARBA00023315"/>
    </source>
</evidence>
<accession>A0A9R0J7H6</accession>
<dbReference type="CDD" id="cd07990">
    <property type="entry name" value="LPLAT_LCLAT1-like"/>
    <property type="match status" value="1"/>
</dbReference>
<organism evidence="10 11">
    <name type="scientific">Spinacia oleracea</name>
    <name type="common">Spinach</name>
    <dbReference type="NCBI Taxonomy" id="3562"/>
    <lineage>
        <taxon>Eukaryota</taxon>
        <taxon>Viridiplantae</taxon>
        <taxon>Streptophyta</taxon>
        <taxon>Embryophyta</taxon>
        <taxon>Tracheophyta</taxon>
        <taxon>Spermatophyta</taxon>
        <taxon>Magnoliopsida</taxon>
        <taxon>eudicotyledons</taxon>
        <taxon>Gunneridae</taxon>
        <taxon>Pentapetalae</taxon>
        <taxon>Caryophyllales</taxon>
        <taxon>Chenopodiaceae</taxon>
        <taxon>Chenopodioideae</taxon>
        <taxon>Anserineae</taxon>
        <taxon>Spinacia</taxon>
    </lineage>
</organism>
<evidence type="ECO:0000256" key="3">
    <source>
        <dbReference type="ARBA" id="ARBA00005189"/>
    </source>
</evidence>
<dbReference type="InterPro" id="IPR002123">
    <property type="entry name" value="Plipid/glycerol_acylTrfase"/>
</dbReference>
<evidence type="ECO:0000256" key="5">
    <source>
        <dbReference type="ARBA" id="ARBA00013211"/>
    </source>
</evidence>
<keyword evidence="6" id="KW-0808">Transferase</keyword>
<evidence type="ECO:0000313" key="11">
    <source>
        <dbReference type="RefSeq" id="XP_021862656.1"/>
    </source>
</evidence>
<feature type="transmembrane region" description="Helical" evidence="8">
    <location>
        <begin position="6"/>
        <end position="34"/>
    </location>
</feature>
<proteinExistence type="inferred from homology"/>
<comment type="pathway">
    <text evidence="3">Lipid metabolism.</text>
</comment>
<dbReference type="GO" id="GO:0012505">
    <property type="term" value="C:endomembrane system"/>
    <property type="evidence" value="ECO:0000318"/>
    <property type="project" value="GO_Central"/>
</dbReference>
<keyword evidence="10" id="KW-1185">Reference proteome</keyword>
<dbReference type="SUPFAM" id="SSF69593">
    <property type="entry name" value="Glycerol-3-phosphate (1)-acyltransferase"/>
    <property type="match status" value="1"/>
</dbReference>
<gene>
    <name evidence="11" type="primary">LOC110801603</name>
</gene>
<reference evidence="11" key="2">
    <citation type="submission" date="2025-08" db="UniProtKB">
        <authorList>
            <consortium name="RefSeq"/>
        </authorList>
    </citation>
    <scope>IDENTIFICATION</scope>
    <source>
        <tissue evidence="11">Leaf</tissue>
    </source>
</reference>
<dbReference type="Pfam" id="PF01553">
    <property type="entry name" value="Acyltransferase"/>
    <property type="match status" value="1"/>
</dbReference>
<comment type="catalytic activity">
    <reaction evidence="1">
        <text>a 1-acyl-sn-glycero-3-phosphate + an acyl-CoA = a 1,2-diacyl-sn-glycero-3-phosphate + CoA</text>
        <dbReference type="Rhea" id="RHEA:19709"/>
        <dbReference type="ChEBI" id="CHEBI:57287"/>
        <dbReference type="ChEBI" id="CHEBI:57970"/>
        <dbReference type="ChEBI" id="CHEBI:58342"/>
        <dbReference type="ChEBI" id="CHEBI:58608"/>
        <dbReference type="EC" id="2.3.1.51"/>
    </reaction>
</comment>
<dbReference type="AlphaFoldDB" id="A0A9R0J7H6"/>
<comment type="similarity">
    <text evidence="4">Belongs to the 1-acyl-sn-glycerol-3-phosphate acyltransferase family.</text>
</comment>
<dbReference type="RefSeq" id="XP_021862656.1">
    <property type="nucleotide sequence ID" value="XM_022006964.2"/>
</dbReference>
<evidence type="ECO:0000313" key="10">
    <source>
        <dbReference type="Proteomes" id="UP000813463"/>
    </source>
</evidence>
<dbReference type="EC" id="2.3.1.51" evidence="5"/>
<protein>
    <recommendedName>
        <fullName evidence="5">1-acylglycerol-3-phosphate O-acyltransferase</fullName>
        <ecNumber evidence="5">2.3.1.51</ecNumber>
    </recommendedName>
</protein>
<dbReference type="OrthoDB" id="189226at2759"/>
<sequence>MEIPVIFVIIPVGLVFLLSGLIVNLIQAILYVLVRPLSKNMYRRLNKVVTELLWSEAVWLFDWWAGVKVELHTDSETLRLMGKEHALLISNHRSDIDWLIGWVLAQRAGCLGCTMAIMKNVLRYLPVIGWSMCFSEYIFVKRRWAEDESTLKSGYEKLKDFPVPFWLALFVEGTRFTQPKLLDAQQFAISKGLNVPRNVLLPRTKGLVLAVKHMRSFVPAVYDVTFTVARDSHPPSMLSLLKGKSSVVKVHVKRHLMHELPETSDGIAQWCTNLFVAKDAFLDQYFSGGSFGSEELQDFGRPKKSLIVMIVWSCLLGMGAFGFFFWTQVFATWPGIIVSAAVLLLVIVTMQTLILFTQSEPNIDSMPIKILTQDPTKEILLKR</sequence>
<dbReference type="Proteomes" id="UP000813463">
    <property type="component" value="Chromosome 4"/>
</dbReference>
<dbReference type="SMART" id="SM00563">
    <property type="entry name" value="PlsC"/>
    <property type="match status" value="1"/>
</dbReference>
<dbReference type="Pfam" id="PF16076">
    <property type="entry name" value="Acyltransf_C"/>
    <property type="match status" value="1"/>
</dbReference>
<feature type="transmembrane region" description="Helical" evidence="8">
    <location>
        <begin position="332"/>
        <end position="356"/>
    </location>
</feature>
<keyword evidence="8" id="KW-1133">Transmembrane helix</keyword>
<dbReference type="KEGG" id="soe:110801603"/>
<dbReference type="PANTHER" id="PTHR10983:SF24">
    <property type="entry name" value="1-ACYLGLYCEROL-3-PHOSPHATE O-ACYLTRANSFERASE 3, ISOFORM E-RELATED"/>
    <property type="match status" value="1"/>
</dbReference>
<evidence type="ECO:0000256" key="8">
    <source>
        <dbReference type="SAM" id="Phobius"/>
    </source>
</evidence>
<evidence type="ECO:0000259" key="9">
    <source>
        <dbReference type="SMART" id="SM00563"/>
    </source>
</evidence>
<keyword evidence="8" id="KW-0812">Transmembrane</keyword>
<name>A0A9R0J7H6_SPIOL</name>
<keyword evidence="8" id="KW-0472">Membrane</keyword>
<evidence type="ECO:0000256" key="6">
    <source>
        <dbReference type="ARBA" id="ARBA00022679"/>
    </source>
</evidence>
<feature type="domain" description="Phospholipid/glycerol acyltransferase" evidence="9">
    <location>
        <begin position="86"/>
        <end position="208"/>
    </location>
</feature>
<comment type="pathway">
    <text evidence="2">Phospholipid metabolism; CDP-diacylglycerol biosynthesis; CDP-diacylglycerol from sn-glycerol 3-phosphate: step 2/3.</text>
</comment>
<reference evidence="10" key="1">
    <citation type="journal article" date="2021" name="Nat. Commun.">
        <title>Genomic analyses provide insights into spinach domestication and the genetic basis of agronomic traits.</title>
        <authorList>
            <person name="Cai X."/>
            <person name="Sun X."/>
            <person name="Xu C."/>
            <person name="Sun H."/>
            <person name="Wang X."/>
            <person name="Ge C."/>
            <person name="Zhang Z."/>
            <person name="Wang Q."/>
            <person name="Fei Z."/>
            <person name="Jiao C."/>
            <person name="Wang Q."/>
        </authorList>
    </citation>
    <scope>NUCLEOTIDE SEQUENCE [LARGE SCALE GENOMIC DNA]</scope>
    <source>
        <strain evidence="10">cv. Varoflay</strain>
    </source>
</reference>
<dbReference type="InterPro" id="IPR032098">
    <property type="entry name" value="Acyltransf_C"/>
</dbReference>
<dbReference type="PANTHER" id="PTHR10983">
    <property type="entry name" value="1-ACYLGLYCEROL-3-PHOSPHATE ACYLTRANSFERASE-RELATED"/>
    <property type="match status" value="1"/>
</dbReference>
<keyword evidence="7" id="KW-0012">Acyltransferase</keyword>
<evidence type="ECO:0000256" key="4">
    <source>
        <dbReference type="ARBA" id="ARBA00008655"/>
    </source>
</evidence>